<evidence type="ECO:0000313" key="3">
    <source>
        <dbReference type="Proteomes" id="UP001530293"/>
    </source>
</evidence>
<dbReference type="Pfam" id="PF03171">
    <property type="entry name" value="2OG-FeII_Oxy"/>
    <property type="match status" value="1"/>
</dbReference>
<reference evidence="2 3" key="1">
    <citation type="submission" date="2024-10" db="EMBL/GenBank/DDBJ databases">
        <title>Updated reference genomes for cyclostephanoid diatoms.</title>
        <authorList>
            <person name="Roberts W.R."/>
            <person name="Alverson A.J."/>
        </authorList>
    </citation>
    <scope>NUCLEOTIDE SEQUENCE [LARGE SCALE GENOMIC DNA]</scope>
    <source>
        <strain evidence="2 3">AJA232-27</strain>
    </source>
</reference>
<dbReference type="Gene3D" id="2.60.120.330">
    <property type="entry name" value="B-lactam Antibiotic, Isopenicillin N Synthase, Chain"/>
    <property type="match status" value="1"/>
</dbReference>
<dbReference type="InterPro" id="IPR044861">
    <property type="entry name" value="IPNS-like_FE2OG_OXY"/>
</dbReference>
<comment type="caution">
    <text evidence="2">The sequence shown here is derived from an EMBL/GenBank/DDBJ whole genome shotgun (WGS) entry which is preliminary data.</text>
</comment>
<evidence type="ECO:0000313" key="2">
    <source>
        <dbReference type="EMBL" id="KAL3759121.1"/>
    </source>
</evidence>
<organism evidence="2 3">
    <name type="scientific">Discostella pseudostelligera</name>
    <dbReference type="NCBI Taxonomy" id="259834"/>
    <lineage>
        <taxon>Eukaryota</taxon>
        <taxon>Sar</taxon>
        <taxon>Stramenopiles</taxon>
        <taxon>Ochrophyta</taxon>
        <taxon>Bacillariophyta</taxon>
        <taxon>Coscinodiscophyceae</taxon>
        <taxon>Thalassiosirophycidae</taxon>
        <taxon>Stephanodiscales</taxon>
        <taxon>Stephanodiscaceae</taxon>
        <taxon>Discostella</taxon>
    </lineage>
</organism>
<dbReference type="Proteomes" id="UP001530293">
    <property type="component" value="Unassembled WGS sequence"/>
</dbReference>
<dbReference type="InterPro" id="IPR050231">
    <property type="entry name" value="Iron_ascorbate_oxido_reductase"/>
</dbReference>
<accession>A0ABD3M542</accession>
<dbReference type="EMBL" id="JALLBG020000214">
    <property type="protein sequence ID" value="KAL3759121.1"/>
    <property type="molecule type" value="Genomic_DNA"/>
</dbReference>
<dbReference type="InterPro" id="IPR027443">
    <property type="entry name" value="IPNS-like_sf"/>
</dbReference>
<keyword evidence="3" id="KW-1185">Reference proteome</keyword>
<proteinExistence type="predicted"/>
<sequence>MCPESRSGVVKGSAQPSAYQFFKSTFDMMTTLPPLSSISINADIRELAESIENCNNGLLLLTDLPSAPFEPILNLIQHANWVKERLNQAYPKNLVYKDSYASGNGGPNVDRKRVLDLGPERMVQITKSEPDLVEQALVLQRPLEYFQSIQSLIGTKVLPALAKAIGSEELLEDVAYNYRMVDYYPSEKEDEMVAPRCGEHRDFGYLTIVQATHPGLQVFWNEEWHDLPPIAQGTALLLFGWCTQIRSNGRIPAALHRVDRHYDANTSRISAILFCAPKQEGTLLEPVLREEGESLKYIRGIKVGQLRGSMARKWRSREGTLSKEDAILEEEEILATNRKTQDDVVDYFVKVAN</sequence>
<dbReference type="AlphaFoldDB" id="A0ABD3M542"/>
<gene>
    <name evidence="2" type="ORF">ACHAWU_008730</name>
</gene>
<protein>
    <recommendedName>
        <fullName evidence="1">Isopenicillin N synthase-like Fe(2+) 2OG dioxygenase domain-containing protein</fullName>
    </recommendedName>
</protein>
<feature type="domain" description="Isopenicillin N synthase-like Fe(2+) 2OG dioxygenase" evidence="1">
    <location>
        <begin position="180"/>
        <end position="277"/>
    </location>
</feature>
<dbReference type="SUPFAM" id="SSF51197">
    <property type="entry name" value="Clavaminate synthase-like"/>
    <property type="match status" value="1"/>
</dbReference>
<evidence type="ECO:0000259" key="1">
    <source>
        <dbReference type="Pfam" id="PF03171"/>
    </source>
</evidence>
<dbReference type="PANTHER" id="PTHR47990">
    <property type="entry name" value="2-OXOGLUTARATE (2OG) AND FE(II)-DEPENDENT OXYGENASE SUPERFAMILY PROTEIN-RELATED"/>
    <property type="match status" value="1"/>
</dbReference>
<name>A0ABD3M542_9STRA</name>